<reference evidence="3" key="1">
    <citation type="submission" date="2017-09" db="EMBL/GenBank/DDBJ databases">
        <authorList>
            <person name="Varghese N."/>
            <person name="Submissions S."/>
        </authorList>
    </citation>
    <scope>NUCLEOTIDE SEQUENCE [LARGE SCALE GENOMIC DNA]</scope>
    <source>
        <strain evidence="3">MSL47</strain>
    </source>
</reference>
<organism evidence="2 3">
    <name type="scientific">Orenia metallireducens</name>
    <dbReference type="NCBI Taxonomy" id="1413210"/>
    <lineage>
        <taxon>Bacteria</taxon>
        <taxon>Bacillati</taxon>
        <taxon>Bacillota</taxon>
        <taxon>Clostridia</taxon>
        <taxon>Halanaerobiales</taxon>
        <taxon>Halobacteroidaceae</taxon>
        <taxon>Orenia</taxon>
    </lineage>
</organism>
<keyword evidence="3" id="KW-1185">Reference proteome</keyword>
<feature type="transmembrane region" description="Helical" evidence="1">
    <location>
        <begin position="15"/>
        <end position="38"/>
    </location>
</feature>
<protein>
    <submittedName>
        <fullName evidence="2">Uncharacterized protein</fullName>
    </submittedName>
</protein>
<keyword evidence="1" id="KW-1133">Transmembrane helix</keyword>
<feature type="transmembrane region" description="Helical" evidence="1">
    <location>
        <begin position="108"/>
        <end position="130"/>
    </location>
</feature>
<evidence type="ECO:0000256" key="1">
    <source>
        <dbReference type="SAM" id="Phobius"/>
    </source>
</evidence>
<dbReference type="AlphaFoldDB" id="A0A285F5A8"/>
<dbReference type="OrthoDB" id="965189at2"/>
<keyword evidence="1" id="KW-0812">Transmembrane</keyword>
<dbReference type="Proteomes" id="UP000219573">
    <property type="component" value="Unassembled WGS sequence"/>
</dbReference>
<sequence length="186" mass="19979">MVELKKVDALSAAKVYVLTIMPFLLLGFLLNLTVVLAGGDVTELFLGLVQIVFAFIGTFIGAKIYNFLAARVGGLKAEVVSLESKLSEGRKERMIEVKSFDIKSIVKIYGAIAAAISLIFAIFALIFGILAGEMSLVSLAIVSPIIYIVLGIIFSALMGWIYNFVAAKLGGVKVELEGKIEEDSIV</sequence>
<feature type="transmembrane region" description="Helical" evidence="1">
    <location>
        <begin position="136"/>
        <end position="162"/>
    </location>
</feature>
<proteinExistence type="predicted"/>
<dbReference type="EMBL" id="OBDZ01000001">
    <property type="protein sequence ID" value="SNY05566.1"/>
    <property type="molecule type" value="Genomic_DNA"/>
</dbReference>
<evidence type="ECO:0000313" key="2">
    <source>
        <dbReference type="EMBL" id="SNY05566.1"/>
    </source>
</evidence>
<name>A0A285F5A8_9FIRM</name>
<dbReference type="RefSeq" id="WP_097016134.1">
    <property type="nucleotide sequence ID" value="NZ_OBDZ01000001.1"/>
</dbReference>
<gene>
    <name evidence="2" type="ORF">SAMN06265827_10187</name>
</gene>
<feature type="transmembrane region" description="Helical" evidence="1">
    <location>
        <begin position="44"/>
        <end position="62"/>
    </location>
</feature>
<evidence type="ECO:0000313" key="3">
    <source>
        <dbReference type="Proteomes" id="UP000219573"/>
    </source>
</evidence>
<accession>A0A285F5A8</accession>
<keyword evidence="1" id="KW-0472">Membrane</keyword>